<accession>X1BEP1</accession>
<dbReference type="InterPro" id="IPR003489">
    <property type="entry name" value="RHF/RaiA"/>
</dbReference>
<evidence type="ECO:0000313" key="1">
    <source>
        <dbReference type="EMBL" id="GAG93480.1"/>
    </source>
</evidence>
<protein>
    <recommendedName>
        <fullName evidence="2">Ribosome-associated translation inhibitor RaiA</fullName>
    </recommendedName>
</protein>
<proteinExistence type="predicted"/>
<dbReference type="CDD" id="cd00552">
    <property type="entry name" value="RaiA"/>
    <property type="match status" value="1"/>
</dbReference>
<dbReference type="Gene3D" id="3.30.160.100">
    <property type="entry name" value="Ribosome hibernation promotion factor-like"/>
    <property type="match status" value="1"/>
</dbReference>
<dbReference type="EMBL" id="BART01024835">
    <property type="protein sequence ID" value="GAG93480.1"/>
    <property type="molecule type" value="Genomic_DNA"/>
</dbReference>
<name>X1BEP1_9ZZZZ</name>
<evidence type="ECO:0008006" key="2">
    <source>
        <dbReference type="Google" id="ProtNLM"/>
    </source>
</evidence>
<dbReference type="InterPro" id="IPR036567">
    <property type="entry name" value="RHF-like"/>
</dbReference>
<organism evidence="1">
    <name type="scientific">marine sediment metagenome</name>
    <dbReference type="NCBI Taxonomy" id="412755"/>
    <lineage>
        <taxon>unclassified sequences</taxon>
        <taxon>metagenomes</taxon>
        <taxon>ecological metagenomes</taxon>
    </lineage>
</organism>
<reference evidence="1" key="1">
    <citation type="journal article" date="2014" name="Front. Microbiol.">
        <title>High frequency of phylogenetically diverse reductive dehalogenase-homologous genes in deep subseafloor sedimentary metagenomes.</title>
        <authorList>
            <person name="Kawai M."/>
            <person name="Futagami T."/>
            <person name="Toyoda A."/>
            <person name="Takaki Y."/>
            <person name="Nishi S."/>
            <person name="Hori S."/>
            <person name="Arai W."/>
            <person name="Tsubouchi T."/>
            <person name="Morono Y."/>
            <person name="Uchiyama I."/>
            <person name="Ito T."/>
            <person name="Fujiyama A."/>
            <person name="Inagaki F."/>
            <person name="Takami H."/>
        </authorList>
    </citation>
    <scope>NUCLEOTIDE SEQUENCE</scope>
    <source>
        <strain evidence="1">Expedition CK06-06</strain>
    </source>
</reference>
<sequence length="87" mass="9735">ITEAIKSYAQQKTAKLPRYYSSINKIEVLIDGGGKNSSVEIIASAEHSKLFIATETGEDTYACIDAATHKLERQLARRKGRERDNKH</sequence>
<dbReference type="SUPFAM" id="SSF69754">
    <property type="entry name" value="Ribosome binding protein Y (YfiA homologue)"/>
    <property type="match status" value="1"/>
</dbReference>
<comment type="caution">
    <text evidence="1">The sequence shown here is derived from an EMBL/GenBank/DDBJ whole genome shotgun (WGS) entry which is preliminary data.</text>
</comment>
<dbReference type="Pfam" id="PF02482">
    <property type="entry name" value="Ribosomal_S30AE"/>
    <property type="match status" value="1"/>
</dbReference>
<gene>
    <name evidence="1" type="ORF">S01H4_44731</name>
</gene>
<dbReference type="NCBIfam" id="TIGR00741">
    <property type="entry name" value="yfiA"/>
    <property type="match status" value="1"/>
</dbReference>
<dbReference type="AlphaFoldDB" id="X1BEP1"/>
<feature type="non-terminal residue" evidence="1">
    <location>
        <position position="1"/>
    </location>
</feature>